<keyword evidence="2" id="KW-0964">Secreted</keyword>
<feature type="region of interest" description="Disordered" evidence="5">
    <location>
        <begin position="217"/>
        <end position="313"/>
    </location>
</feature>
<keyword evidence="6" id="KW-1133">Transmembrane helix</keyword>
<keyword evidence="1" id="KW-0134">Cell wall</keyword>
<dbReference type="EMBL" id="CP014209">
    <property type="protein sequence ID" value="ANC31378.1"/>
    <property type="molecule type" value="Genomic_DNA"/>
</dbReference>
<proteinExistence type="predicted"/>
<keyword evidence="6" id="KW-0472">Membrane</keyword>
<keyword evidence="10" id="KW-1185">Reference proteome</keyword>
<evidence type="ECO:0000256" key="1">
    <source>
        <dbReference type="ARBA" id="ARBA00022512"/>
    </source>
</evidence>
<reference evidence="9 10" key="1">
    <citation type="submission" date="2016-01" db="EMBL/GenBank/DDBJ databases">
        <title>Complete genome sequence of a soil Actinobacterium, Isoptericola dokdonensis DS-3.</title>
        <authorList>
            <person name="Kwon S.-K."/>
            <person name="Kim J.F."/>
        </authorList>
    </citation>
    <scope>NUCLEOTIDE SEQUENCE [LARGE SCALE GENOMIC DNA]</scope>
    <source>
        <strain evidence="9 10">DS-3</strain>
    </source>
</reference>
<feature type="signal peptide" evidence="7">
    <location>
        <begin position="1"/>
        <end position="32"/>
    </location>
</feature>
<protein>
    <recommendedName>
        <fullName evidence="8">Gram-positive cocci surface proteins LPxTG domain-containing protein</fullName>
    </recommendedName>
</protein>
<feature type="compositionally biased region" description="Pro residues" evidence="5">
    <location>
        <begin position="222"/>
        <end position="244"/>
    </location>
</feature>
<dbReference type="InterPro" id="IPR019931">
    <property type="entry name" value="LPXTG_anchor"/>
</dbReference>
<feature type="chain" id="PRO_5038595171" description="Gram-positive cocci surface proteins LPxTG domain-containing protein" evidence="7">
    <location>
        <begin position="33"/>
        <end position="358"/>
    </location>
</feature>
<accession>A0A161I769</accession>
<dbReference type="PROSITE" id="PS50847">
    <property type="entry name" value="GRAM_POS_ANCHORING"/>
    <property type="match status" value="1"/>
</dbReference>
<feature type="domain" description="Gram-positive cocci surface proteins LPxTG" evidence="8">
    <location>
        <begin position="326"/>
        <end position="358"/>
    </location>
</feature>
<evidence type="ECO:0000256" key="3">
    <source>
        <dbReference type="ARBA" id="ARBA00022729"/>
    </source>
</evidence>
<organism evidence="9 10">
    <name type="scientific">Isoptericola dokdonensis DS-3</name>
    <dbReference type="NCBI Taxonomy" id="1300344"/>
    <lineage>
        <taxon>Bacteria</taxon>
        <taxon>Bacillati</taxon>
        <taxon>Actinomycetota</taxon>
        <taxon>Actinomycetes</taxon>
        <taxon>Micrococcales</taxon>
        <taxon>Promicromonosporaceae</taxon>
        <taxon>Isoptericola</taxon>
    </lineage>
</organism>
<name>A0A161I769_9MICO</name>
<keyword evidence="4" id="KW-0572">Peptidoglycan-anchor</keyword>
<dbReference type="STRING" id="1300344.I598_1830"/>
<dbReference type="KEGG" id="ido:I598_1830"/>
<evidence type="ECO:0000256" key="2">
    <source>
        <dbReference type="ARBA" id="ARBA00022525"/>
    </source>
</evidence>
<feature type="transmembrane region" description="Helical" evidence="6">
    <location>
        <begin position="333"/>
        <end position="354"/>
    </location>
</feature>
<feature type="compositionally biased region" description="Low complexity" evidence="5">
    <location>
        <begin position="263"/>
        <end position="278"/>
    </location>
</feature>
<dbReference type="Proteomes" id="UP000076794">
    <property type="component" value="Chromosome"/>
</dbReference>
<evidence type="ECO:0000256" key="5">
    <source>
        <dbReference type="SAM" id="MobiDB-lite"/>
    </source>
</evidence>
<keyword evidence="6" id="KW-0812">Transmembrane</keyword>
<evidence type="ECO:0000256" key="7">
    <source>
        <dbReference type="SAM" id="SignalP"/>
    </source>
</evidence>
<evidence type="ECO:0000256" key="6">
    <source>
        <dbReference type="SAM" id="Phobius"/>
    </source>
</evidence>
<evidence type="ECO:0000313" key="9">
    <source>
        <dbReference type="EMBL" id="ANC31378.1"/>
    </source>
</evidence>
<evidence type="ECO:0000256" key="4">
    <source>
        <dbReference type="ARBA" id="ARBA00023088"/>
    </source>
</evidence>
<evidence type="ECO:0000259" key="8">
    <source>
        <dbReference type="PROSITE" id="PS50847"/>
    </source>
</evidence>
<dbReference type="PATRIC" id="fig|1300344.3.peg.1838"/>
<dbReference type="AlphaFoldDB" id="A0A161I769"/>
<keyword evidence="3 7" id="KW-0732">Signal</keyword>
<gene>
    <name evidence="9" type="ORF">I598_1830</name>
</gene>
<evidence type="ECO:0000313" key="10">
    <source>
        <dbReference type="Proteomes" id="UP000076794"/>
    </source>
</evidence>
<dbReference type="NCBIfam" id="TIGR01167">
    <property type="entry name" value="LPXTG_anchor"/>
    <property type="match status" value="1"/>
</dbReference>
<sequence length="358" mass="37575">MSFVRLRAPIALIATLFLLLLGAASTASSAHATGGGQGPGKGQEVCSSSDGWRKIDGLSGTSYTVEAAEARLIVEVCVKAAQEVKTWTVDPPVKELTVQSPASNHQGRSQDISHVAVREIPDSGGWYYPAPTCEGALTVTFPEGLRHNNHVNVAVVNDVTGESRTFNFHSDTDYSGIVTFDVTTHRDWPGWTSYSYTWVQVAETNYHWEGKVTCGGTEVPVEPAPTPTPSPSSTPTPESSPEPSPDVSESATPEPSDVPTPEPSASATPAPSASAVPPADEEDDTADRVGESEVVPGDQSGAEADDVRANDIRVTPQAVEPGEEELPQTGSTVLPFALGALLLVGLGVTAVVVVRRRA</sequence>
<dbReference type="Pfam" id="PF00746">
    <property type="entry name" value="Gram_pos_anchor"/>
    <property type="match status" value="1"/>
</dbReference>